<evidence type="ECO:0000313" key="1">
    <source>
        <dbReference type="EMBL" id="TKD12917.1"/>
    </source>
</evidence>
<protein>
    <submittedName>
        <fullName evidence="1">ASCH domain-containing protein</fullName>
    </submittedName>
</protein>
<reference evidence="1 2" key="1">
    <citation type="submission" date="2019-04" db="EMBL/GenBank/DDBJ databases">
        <title>Draft Whole-Genome sequence of the purple photosynthetic bacterium Rhodobacter capsulatus SP108 with an indigenous class A beta-lactamase.</title>
        <authorList>
            <person name="Robertson S."/>
            <person name="Meyer T.E."/>
            <person name="Kyndt J.A."/>
        </authorList>
    </citation>
    <scope>NUCLEOTIDE SEQUENCE [LARGE SCALE GENOMIC DNA]</scope>
    <source>
        <strain evidence="1 2">SP108</strain>
    </source>
</reference>
<dbReference type="AlphaFoldDB" id="A0A4U1JLE1"/>
<name>A0A4U1JLE1_RHOCA</name>
<evidence type="ECO:0000313" key="2">
    <source>
        <dbReference type="Proteomes" id="UP000310597"/>
    </source>
</evidence>
<organism evidence="1 2">
    <name type="scientific">Rhodobacter capsulatus</name>
    <name type="common">Rhodopseudomonas capsulata</name>
    <dbReference type="NCBI Taxonomy" id="1061"/>
    <lineage>
        <taxon>Bacteria</taxon>
        <taxon>Pseudomonadati</taxon>
        <taxon>Pseudomonadota</taxon>
        <taxon>Alphaproteobacteria</taxon>
        <taxon>Rhodobacterales</taxon>
        <taxon>Rhodobacter group</taxon>
        <taxon>Rhodobacter</taxon>
    </lineage>
</organism>
<proteinExistence type="predicted"/>
<accession>A0A4U1JLE1</accession>
<dbReference type="Proteomes" id="UP000310597">
    <property type="component" value="Unassembled WGS sequence"/>
</dbReference>
<dbReference type="EMBL" id="SWJZ01000153">
    <property type="protein sequence ID" value="TKD12917.1"/>
    <property type="molecule type" value="Genomic_DNA"/>
</dbReference>
<sequence length="163" mass="18219">MTILRFHERFADKIIAGTKSQTFRRGEARFEPGDSVQLRRRLGDGQADVDLMIPPSLVWQVQTMTIRFSAIRGLVETISINGAALGPLESEAFAILEGFEPIGIWQEAETALEEMGQFFTTLWPEQRVVTGHLIQWVPTGGFDQIADNLFAAVMLAKERLDVA</sequence>
<comment type="caution">
    <text evidence="1">The sequence shown here is derived from an EMBL/GenBank/DDBJ whole genome shotgun (WGS) entry which is preliminary data.</text>
</comment>
<gene>
    <name evidence="1" type="ORF">FBT96_20040</name>
</gene>
<dbReference type="RefSeq" id="WP_136909789.1">
    <property type="nucleotide sequence ID" value="NZ_SWJZ01000153.1"/>
</dbReference>